<accession>A0ABD5U7A0</accession>
<feature type="compositionally biased region" description="Low complexity" evidence="4">
    <location>
        <begin position="23"/>
        <end position="39"/>
    </location>
</feature>
<dbReference type="AlphaFoldDB" id="A0ABD5U7A0"/>
<feature type="transmembrane region" description="Helical" evidence="5">
    <location>
        <begin position="189"/>
        <end position="208"/>
    </location>
</feature>
<dbReference type="InterPro" id="IPR019546">
    <property type="entry name" value="TAT_signal_bac_arc"/>
</dbReference>
<evidence type="ECO:0000256" key="2">
    <source>
        <dbReference type="ARBA" id="ARBA00023008"/>
    </source>
</evidence>
<comment type="caution">
    <text evidence="7">The sequence shown here is derived from an EMBL/GenBank/DDBJ whole genome shotgun (WGS) entry which is preliminary data.</text>
</comment>
<dbReference type="InterPro" id="IPR006311">
    <property type="entry name" value="TAT_signal"/>
</dbReference>
<dbReference type="EMBL" id="JBHSXM010000001">
    <property type="protein sequence ID" value="MFC6836228.1"/>
    <property type="molecule type" value="Genomic_DNA"/>
</dbReference>
<keyword evidence="8" id="KW-1185">Reference proteome</keyword>
<feature type="binding site" evidence="3">
    <location>
        <position position="116"/>
    </location>
    <ligand>
        <name>Cu cation</name>
        <dbReference type="ChEBI" id="CHEBI:23378"/>
    </ligand>
</feature>
<feature type="domain" description="Blue (type 1) copper" evidence="6">
    <location>
        <begin position="80"/>
        <end position="165"/>
    </location>
</feature>
<dbReference type="PRINTS" id="PR00157">
    <property type="entry name" value="PLASTOCYANIN"/>
</dbReference>
<organism evidence="7 8">
    <name type="scientific">Halomarina ordinaria</name>
    <dbReference type="NCBI Taxonomy" id="3033939"/>
    <lineage>
        <taxon>Archaea</taxon>
        <taxon>Methanobacteriati</taxon>
        <taxon>Methanobacteriota</taxon>
        <taxon>Stenosarchaea group</taxon>
        <taxon>Halobacteria</taxon>
        <taxon>Halobacteriales</taxon>
        <taxon>Natronomonadaceae</taxon>
        <taxon>Halomarina</taxon>
    </lineage>
</organism>
<sequence length="216" mass="21435">MDEDTGMNRRDFLRAAGAGAGVVAASGTAAAQENESGGNESSGGGGGGGSGPIDYGGFLDDAGGWEEGGTVDARGESEVTVEVGAGEGGLEFAPVAVHVDEGATIIWEWTGEGGSHNVVAQDGADFESGSPQASGTFEWTAEGGPIATYQCDPHAGQGMLGAVAIGEDVPRSAPVAPAEPAVSDGAKTLGIASTIAIVSTLGLAYFFMRYGGDYQQ</sequence>
<dbReference type="Gene3D" id="2.60.40.420">
    <property type="entry name" value="Cupredoxins - blue copper proteins"/>
    <property type="match status" value="1"/>
</dbReference>
<feature type="compositionally biased region" description="Gly residues" evidence="4">
    <location>
        <begin position="40"/>
        <end position="51"/>
    </location>
</feature>
<dbReference type="InterPro" id="IPR002387">
    <property type="entry name" value="Plastocyanin"/>
</dbReference>
<feature type="region of interest" description="Disordered" evidence="4">
    <location>
        <begin position="23"/>
        <end position="71"/>
    </location>
</feature>
<dbReference type="GO" id="GO:0046872">
    <property type="term" value="F:metal ion binding"/>
    <property type="evidence" value="ECO:0007669"/>
    <property type="project" value="UniProtKB-KW"/>
</dbReference>
<evidence type="ECO:0000259" key="6">
    <source>
        <dbReference type="Pfam" id="PF00127"/>
    </source>
</evidence>
<evidence type="ECO:0000256" key="1">
    <source>
        <dbReference type="ARBA" id="ARBA00022723"/>
    </source>
</evidence>
<keyword evidence="5" id="KW-1133">Transmembrane helix</keyword>
<gene>
    <name evidence="7" type="ORF">ACFQHK_06875</name>
</gene>
<feature type="binding site" evidence="3">
    <location>
        <position position="159"/>
    </location>
    <ligand>
        <name>Cu cation</name>
        <dbReference type="ChEBI" id="CHEBI:23378"/>
    </ligand>
</feature>
<dbReference type="SUPFAM" id="SSF49503">
    <property type="entry name" value="Cupredoxins"/>
    <property type="match status" value="1"/>
</dbReference>
<dbReference type="Pfam" id="PF00127">
    <property type="entry name" value="Copper-bind"/>
    <property type="match status" value="1"/>
</dbReference>
<dbReference type="PROSITE" id="PS51318">
    <property type="entry name" value="TAT"/>
    <property type="match status" value="1"/>
</dbReference>
<dbReference type="Proteomes" id="UP001596406">
    <property type="component" value="Unassembled WGS sequence"/>
</dbReference>
<dbReference type="NCBIfam" id="TIGR03102">
    <property type="entry name" value="halo_cynanin"/>
    <property type="match status" value="1"/>
</dbReference>
<keyword evidence="2 3" id="KW-0186">Copper</keyword>
<evidence type="ECO:0000256" key="3">
    <source>
        <dbReference type="PIRSR" id="PIRSR602387-1"/>
    </source>
</evidence>
<feature type="binding site" evidence="3">
    <location>
        <position position="151"/>
    </location>
    <ligand>
        <name>Cu cation</name>
        <dbReference type="ChEBI" id="CHEBI:23378"/>
    </ligand>
</feature>
<keyword evidence="5" id="KW-0812">Transmembrane</keyword>
<dbReference type="NCBIfam" id="TIGR01409">
    <property type="entry name" value="TAT_signal_seq"/>
    <property type="match status" value="1"/>
</dbReference>
<evidence type="ECO:0000256" key="5">
    <source>
        <dbReference type="SAM" id="Phobius"/>
    </source>
</evidence>
<dbReference type="InterPro" id="IPR017533">
    <property type="entry name" value="Halocyanin"/>
</dbReference>
<evidence type="ECO:0000256" key="4">
    <source>
        <dbReference type="SAM" id="MobiDB-lite"/>
    </source>
</evidence>
<proteinExistence type="predicted"/>
<dbReference type="InterPro" id="IPR008972">
    <property type="entry name" value="Cupredoxin"/>
</dbReference>
<feature type="binding site" evidence="3">
    <location>
        <position position="154"/>
    </location>
    <ligand>
        <name>Cu cation</name>
        <dbReference type="ChEBI" id="CHEBI:23378"/>
    </ligand>
</feature>
<name>A0ABD5U7A0_9EURY</name>
<keyword evidence="1 3" id="KW-0479">Metal-binding</keyword>
<evidence type="ECO:0000313" key="7">
    <source>
        <dbReference type="EMBL" id="MFC6836228.1"/>
    </source>
</evidence>
<reference evidence="7 8" key="1">
    <citation type="journal article" date="2019" name="Int. J. Syst. Evol. Microbiol.">
        <title>The Global Catalogue of Microorganisms (GCM) 10K type strain sequencing project: providing services to taxonomists for standard genome sequencing and annotation.</title>
        <authorList>
            <consortium name="The Broad Institute Genomics Platform"/>
            <consortium name="The Broad Institute Genome Sequencing Center for Infectious Disease"/>
            <person name="Wu L."/>
            <person name="Ma J."/>
        </authorList>
    </citation>
    <scope>NUCLEOTIDE SEQUENCE [LARGE SCALE GENOMIC DNA]</scope>
    <source>
        <strain evidence="7 8">PSRA2</strain>
    </source>
</reference>
<dbReference type="InterPro" id="IPR000923">
    <property type="entry name" value="BlueCu_1"/>
</dbReference>
<evidence type="ECO:0000313" key="8">
    <source>
        <dbReference type="Proteomes" id="UP001596406"/>
    </source>
</evidence>
<keyword evidence="5" id="KW-0472">Membrane</keyword>
<comment type="cofactor">
    <cofactor evidence="3">
        <name>Cu(2+)</name>
        <dbReference type="ChEBI" id="CHEBI:29036"/>
    </cofactor>
    <text evidence="3">The crystal structure with reduced Cu(1+) has also been determined.</text>
</comment>
<dbReference type="RefSeq" id="WP_304447920.1">
    <property type="nucleotide sequence ID" value="NZ_JARRAH010000001.1"/>
</dbReference>
<protein>
    <submittedName>
        <fullName evidence="7">Halocyanin domain-containing protein</fullName>
    </submittedName>
</protein>